<evidence type="ECO:0000313" key="2">
    <source>
        <dbReference type="Proteomes" id="UP000494040"/>
    </source>
</evidence>
<name>A0A8I6RU43_CIMLE</name>
<keyword evidence="2" id="KW-1185">Reference proteome</keyword>
<accession>A0A8I6RU43</accession>
<evidence type="ECO:0000313" key="1">
    <source>
        <dbReference type="EnsemblMetazoa" id="XP_014251527.1"/>
    </source>
</evidence>
<dbReference type="GeneID" id="106667835"/>
<dbReference type="Proteomes" id="UP000494040">
    <property type="component" value="Unassembled WGS sequence"/>
</dbReference>
<proteinExistence type="predicted"/>
<dbReference type="KEGG" id="clec:106667835"/>
<dbReference type="OrthoDB" id="10547460at2759"/>
<dbReference type="EnsemblMetazoa" id="XM_014396041.2">
    <property type="protein sequence ID" value="XP_014251527.1"/>
    <property type="gene ID" value="LOC106667835"/>
</dbReference>
<dbReference type="AlphaFoldDB" id="A0A8I6RU43"/>
<organism evidence="1 2">
    <name type="scientific">Cimex lectularius</name>
    <name type="common">Bed bug</name>
    <name type="synonym">Acanthia lectularia</name>
    <dbReference type="NCBI Taxonomy" id="79782"/>
    <lineage>
        <taxon>Eukaryota</taxon>
        <taxon>Metazoa</taxon>
        <taxon>Ecdysozoa</taxon>
        <taxon>Arthropoda</taxon>
        <taxon>Hexapoda</taxon>
        <taxon>Insecta</taxon>
        <taxon>Pterygota</taxon>
        <taxon>Neoptera</taxon>
        <taxon>Paraneoptera</taxon>
        <taxon>Hemiptera</taxon>
        <taxon>Heteroptera</taxon>
        <taxon>Panheteroptera</taxon>
        <taxon>Cimicomorpha</taxon>
        <taxon>Cimicidae</taxon>
        <taxon>Cimex</taxon>
    </lineage>
</organism>
<sequence length="260" mass="30331">MQLQTAIYQTEFHHRELQAEYDFCKRSFERLADFDWAYTGTGGRVHSHISKALSAFWRKIDKKTRAYTNVLDLLEKKAELETTIKDLWKSHLNSRSRVSDEGIQCVSGFKEHAQMRLFINTLKLKWTRYNAMKYKFALEHVQEMNDKLRDIKYKTKKKSIFSIKGSGKIRKLQNDISWYKKNEKSLSKDVEKLEDALKVLAYKLDIGKQKWLYKALQQASKECGLKSLPVDFGDGVDKTCKGPVSLPSFFSGLRAKWAIL</sequence>
<dbReference type="RefSeq" id="XP_014251527.1">
    <property type="nucleotide sequence ID" value="XM_014396041.2"/>
</dbReference>
<protein>
    <submittedName>
        <fullName evidence="1">Uncharacterized protein</fullName>
    </submittedName>
</protein>
<reference evidence="1" key="1">
    <citation type="submission" date="2022-01" db="UniProtKB">
        <authorList>
            <consortium name="EnsemblMetazoa"/>
        </authorList>
    </citation>
    <scope>IDENTIFICATION</scope>
</reference>